<keyword evidence="2" id="KW-1185">Reference proteome</keyword>
<protein>
    <submittedName>
        <fullName evidence="1">Uncharacterized protein</fullName>
    </submittedName>
</protein>
<organism evidence="1 2">
    <name type="scientific">Paenibacillus oceani</name>
    <dbReference type="NCBI Taxonomy" id="2772510"/>
    <lineage>
        <taxon>Bacteria</taxon>
        <taxon>Bacillati</taxon>
        <taxon>Bacillota</taxon>
        <taxon>Bacilli</taxon>
        <taxon>Bacillales</taxon>
        <taxon>Paenibacillaceae</taxon>
        <taxon>Paenibacillus</taxon>
    </lineage>
</organism>
<name>A0A927C681_9BACL</name>
<comment type="caution">
    <text evidence="1">The sequence shown here is derived from an EMBL/GenBank/DDBJ whole genome shotgun (WGS) entry which is preliminary data.</text>
</comment>
<dbReference type="Proteomes" id="UP000639396">
    <property type="component" value="Unassembled WGS sequence"/>
</dbReference>
<dbReference type="AlphaFoldDB" id="A0A927C681"/>
<dbReference type="RefSeq" id="WP_190925733.1">
    <property type="nucleotide sequence ID" value="NZ_JACXJA010000006.1"/>
</dbReference>
<evidence type="ECO:0000313" key="2">
    <source>
        <dbReference type="Proteomes" id="UP000639396"/>
    </source>
</evidence>
<proteinExistence type="predicted"/>
<accession>A0A927C681</accession>
<reference evidence="1" key="1">
    <citation type="submission" date="2020-09" db="EMBL/GenBank/DDBJ databases">
        <title>A novel bacterium of genus Paenibacillus, isolated from South China Sea.</title>
        <authorList>
            <person name="Huang H."/>
            <person name="Mo K."/>
            <person name="Hu Y."/>
        </authorList>
    </citation>
    <scope>NUCLEOTIDE SEQUENCE</scope>
    <source>
        <strain evidence="1">IB182363</strain>
    </source>
</reference>
<sequence length="518" mass="57502">MENVSPEFQAAVYAPVRRTAASVTFDISDVTAADDATELVTSEAEISRKEQLTNQRLDRPAYATFEEDYWKLDGSFVLPPKVTEPGFEVGWYSAAMSGADGVFSPHQVMEFTFTAPHSSIGITITFDMPANEYAVDFDIVVYDGAGAIIKSIPVTGNTMSRYVIDREQLFEYRRIVVTLKKWCKPNRRAKVTEVSFGVVREYGDDQLIKLNLIEEISPTSDTVPANELKFTVDNSSREFNILNPDGSYKFLQQRQAATVQFGVEISPGVFEYVGAGYYFLTDWQSDEGSLTTTFTARNRIDFIPSVEVENLTPGSTTLHALALSIISAAGITNYRLDPALTSITTQGVYKKQTYRQLMQNIAIAGQCAMFVDREDFLCIIRLPSGSPVDTIDFDNVYREPQIRLDKLVTRVEVAYYSGETVTGTHVLTGLTDGGATLKVENTLINSLQHAEDVAAWVMAESNNRALYEVNWRQNPALECADIVTIEDTYGANKTSRIVGQEYEYAGYLSGKTKSKGAV</sequence>
<evidence type="ECO:0000313" key="1">
    <source>
        <dbReference type="EMBL" id="MBD2861594.1"/>
    </source>
</evidence>
<gene>
    <name evidence="1" type="ORF">IDH45_06260</name>
</gene>
<dbReference type="EMBL" id="JACXJA010000006">
    <property type="protein sequence ID" value="MBD2861594.1"/>
    <property type="molecule type" value="Genomic_DNA"/>
</dbReference>